<gene>
    <name evidence="2" type="ORF">C8N43_1433</name>
</gene>
<dbReference type="AlphaFoldDB" id="A0A2T6BL33"/>
<comment type="caution">
    <text evidence="2">The sequence shown here is derived from an EMBL/GenBank/DDBJ whole genome shotgun (WGS) entry which is preliminary data.</text>
</comment>
<dbReference type="RefSeq" id="WP_107844933.1">
    <property type="nucleotide sequence ID" value="NZ_QBKS01000001.1"/>
</dbReference>
<feature type="transmembrane region" description="Helical" evidence="1">
    <location>
        <begin position="25"/>
        <end position="46"/>
    </location>
</feature>
<dbReference type="EMBL" id="QBKS01000001">
    <property type="protein sequence ID" value="PTX56771.1"/>
    <property type="molecule type" value="Genomic_DNA"/>
</dbReference>
<feature type="transmembrane region" description="Helical" evidence="1">
    <location>
        <begin position="66"/>
        <end position="86"/>
    </location>
</feature>
<keyword evidence="1" id="KW-0812">Transmembrane</keyword>
<keyword evidence="1" id="KW-0472">Membrane</keyword>
<accession>A0A2T6BL33</accession>
<keyword evidence="3" id="KW-1185">Reference proteome</keyword>
<evidence type="ECO:0000313" key="3">
    <source>
        <dbReference type="Proteomes" id="UP000243978"/>
    </source>
</evidence>
<proteinExistence type="predicted"/>
<organism evidence="2 3">
    <name type="scientific">Litoreibacter ponti</name>
    <dbReference type="NCBI Taxonomy" id="1510457"/>
    <lineage>
        <taxon>Bacteria</taxon>
        <taxon>Pseudomonadati</taxon>
        <taxon>Pseudomonadota</taxon>
        <taxon>Alphaproteobacteria</taxon>
        <taxon>Rhodobacterales</taxon>
        <taxon>Roseobacteraceae</taxon>
        <taxon>Litoreibacter</taxon>
    </lineage>
</organism>
<keyword evidence="1" id="KW-1133">Transmembrane helix</keyword>
<evidence type="ECO:0000313" key="2">
    <source>
        <dbReference type="EMBL" id="PTX56771.1"/>
    </source>
</evidence>
<evidence type="ECO:0000256" key="1">
    <source>
        <dbReference type="SAM" id="Phobius"/>
    </source>
</evidence>
<dbReference type="Proteomes" id="UP000243978">
    <property type="component" value="Unassembled WGS sequence"/>
</dbReference>
<reference evidence="2 3" key="1">
    <citation type="submission" date="2018-04" db="EMBL/GenBank/DDBJ databases">
        <title>Genomic Encyclopedia of Archaeal and Bacterial Type Strains, Phase II (KMG-II): from individual species to whole genera.</title>
        <authorList>
            <person name="Goeker M."/>
        </authorList>
    </citation>
    <scope>NUCLEOTIDE SEQUENCE [LARGE SCALE GENOMIC DNA]</scope>
    <source>
        <strain evidence="2 3">DSM 100977</strain>
    </source>
</reference>
<sequence>MTVVLLIGIAAGAGIAWLFKGSRSLWWPTLGFAGMGVIGAVAFMVAMESATLAQLHNGEMPLGASLGGLAVLVSLSGLIGIAVMALRRLGGARKGRDA</sequence>
<protein>
    <submittedName>
        <fullName evidence="2">Uncharacterized protein</fullName>
    </submittedName>
</protein>
<name>A0A2T6BL33_9RHOB</name>